<dbReference type="EMBL" id="JXSQ01000007">
    <property type="protein sequence ID" value="KIP52738.1"/>
    <property type="molecule type" value="Genomic_DNA"/>
</dbReference>
<evidence type="ECO:0000313" key="2">
    <source>
        <dbReference type="Proteomes" id="UP000032120"/>
    </source>
</evidence>
<dbReference type="RefSeq" id="WP_042543761.1">
    <property type="nucleotide sequence ID" value="NZ_JXSQ01000007.1"/>
</dbReference>
<sequence>MIDETLLNSLKDSAVDAWVVSESGYNWAIRGGVYFDPTGSHTATLTRPSGGGGGGVIAILGEVSGEATAYYQECFEQVRSTVDAIVEPWREVPTAGRLDPALQKSTSAIDKYGAGMALSTTGEVIGANPGLATPLTNIGLALADMSGGAIRTMEEALLAKLSGVVNAFGVVAQVRSNAITVQRSIWSGVNRKVPEIVRAVDDGMRAIAEHSTPTLEKGLGQFAYLLDVAGLLPGAAGKFAGMASKLAKVSEDAAGADRGNAVFWHPTEAGTYSALINELSRGLNKLDSWIAQRESRLATQMREHMAAIGKSQGELDLRVPEASPTGTELAYNPEIIENLIAVELPALAAELTAVAETNAGCLVAGAAGRQHVGRTPAGAAPEIDELTYLLRAVTLDLAGEVAESALTVRAVLDDLVSVEQSVMDSVARYLAELDDARVRDPLLDSAVPADLPPLSPAIPDLLVMMAADDTQ</sequence>
<evidence type="ECO:0000313" key="1">
    <source>
        <dbReference type="EMBL" id="KIP52738.1"/>
    </source>
</evidence>
<dbReference type="AlphaFoldDB" id="A0A0D0ITB5"/>
<dbReference type="OrthoDB" id="3174087at2"/>
<name>A0A0D0ITB5_9MICO</name>
<keyword evidence="2" id="KW-1185">Reference proteome</keyword>
<gene>
    <name evidence="1" type="ORF">SD72_07160</name>
</gene>
<organism evidence="1 2">
    <name type="scientific">Leucobacter komagatae</name>
    <dbReference type="NCBI Taxonomy" id="55969"/>
    <lineage>
        <taxon>Bacteria</taxon>
        <taxon>Bacillati</taxon>
        <taxon>Actinomycetota</taxon>
        <taxon>Actinomycetes</taxon>
        <taxon>Micrococcales</taxon>
        <taxon>Microbacteriaceae</taxon>
        <taxon>Leucobacter</taxon>
    </lineage>
</organism>
<accession>A0A0D0ITB5</accession>
<protein>
    <submittedName>
        <fullName evidence="1">Uncharacterized protein</fullName>
    </submittedName>
</protein>
<reference evidence="1 2" key="1">
    <citation type="submission" date="2015-01" db="EMBL/GenBank/DDBJ databases">
        <title>Draft genome sequence of Leucobacter komagatae strain VKM ST2845.</title>
        <authorList>
            <person name="Karlyshev A.V."/>
            <person name="Kudryashova E.B."/>
        </authorList>
    </citation>
    <scope>NUCLEOTIDE SEQUENCE [LARGE SCALE GENOMIC DNA]</scope>
    <source>
        <strain evidence="1 2">VKM ST2845</strain>
    </source>
</reference>
<dbReference type="Proteomes" id="UP000032120">
    <property type="component" value="Unassembled WGS sequence"/>
</dbReference>
<proteinExistence type="predicted"/>
<comment type="caution">
    <text evidence="1">The sequence shown here is derived from an EMBL/GenBank/DDBJ whole genome shotgun (WGS) entry which is preliminary data.</text>
</comment>